<dbReference type="Pfam" id="PF03108">
    <property type="entry name" value="DBD_Tnp_Mut"/>
    <property type="match status" value="1"/>
</dbReference>
<evidence type="ECO:0000313" key="4">
    <source>
        <dbReference type="Proteomes" id="UP000316621"/>
    </source>
</evidence>
<feature type="domain" description="Transposase MuDR plant" evidence="2">
    <location>
        <begin position="387"/>
        <end position="452"/>
    </location>
</feature>
<dbReference type="EMBL" id="CM010724">
    <property type="protein sequence ID" value="RZC80110.1"/>
    <property type="molecule type" value="Genomic_DNA"/>
</dbReference>
<protein>
    <recommendedName>
        <fullName evidence="2">Transposase MuDR plant domain-containing protein</fullName>
    </recommendedName>
</protein>
<name>A0A4Y7L688_PAPSO</name>
<dbReference type="Proteomes" id="UP000316621">
    <property type="component" value="Chromosome 10"/>
</dbReference>
<dbReference type="Gramene" id="RZC80110">
    <property type="protein sequence ID" value="RZC80110"/>
    <property type="gene ID" value="C5167_042688"/>
</dbReference>
<evidence type="ECO:0000313" key="3">
    <source>
        <dbReference type="EMBL" id="RZC80110.1"/>
    </source>
</evidence>
<proteinExistence type="predicted"/>
<organism evidence="3 4">
    <name type="scientific">Papaver somniferum</name>
    <name type="common">Opium poppy</name>
    <dbReference type="NCBI Taxonomy" id="3469"/>
    <lineage>
        <taxon>Eukaryota</taxon>
        <taxon>Viridiplantae</taxon>
        <taxon>Streptophyta</taxon>
        <taxon>Embryophyta</taxon>
        <taxon>Tracheophyta</taxon>
        <taxon>Spermatophyta</taxon>
        <taxon>Magnoliopsida</taxon>
        <taxon>Ranunculales</taxon>
        <taxon>Papaveraceae</taxon>
        <taxon>Papaveroideae</taxon>
        <taxon>Papaver</taxon>
    </lineage>
</organism>
<dbReference type="AlphaFoldDB" id="A0A4Y7L688"/>
<evidence type="ECO:0000259" key="2">
    <source>
        <dbReference type="Pfam" id="PF03108"/>
    </source>
</evidence>
<accession>A0A4Y7L688</accession>
<feature type="region of interest" description="Disordered" evidence="1">
    <location>
        <begin position="287"/>
        <end position="346"/>
    </location>
</feature>
<keyword evidence="4" id="KW-1185">Reference proteome</keyword>
<reference evidence="3 4" key="1">
    <citation type="journal article" date="2018" name="Science">
        <title>The opium poppy genome and morphinan production.</title>
        <authorList>
            <person name="Guo L."/>
            <person name="Winzer T."/>
            <person name="Yang X."/>
            <person name="Li Y."/>
            <person name="Ning Z."/>
            <person name="He Z."/>
            <person name="Teodor R."/>
            <person name="Lu Y."/>
            <person name="Bowser T.A."/>
            <person name="Graham I.A."/>
            <person name="Ye K."/>
        </authorList>
    </citation>
    <scope>NUCLEOTIDE SEQUENCE [LARGE SCALE GENOMIC DNA]</scope>
    <source>
        <strain evidence="4">cv. HN1</strain>
        <tissue evidence="3">Leaves</tissue>
    </source>
</reference>
<gene>
    <name evidence="3" type="ORF">C5167_042688</name>
</gene>
<dbReference type="InterPro" id="IPR004332">
    <property type="entry name" value="Transposase_MuDR"/>
</dbReference>
<evidence type="ECO:0000256" key="1">
    <source>
        <dbReference type="SAM" id="MobiDB-lite"/>
    </source>
</evidence>
<sequence length="461" mass="52973">MIHIIWGSLKYVKYPTRNFRVEWFWTNKVKYFENVDVNSGGFKAFCDRVHAVFELPPIKKVEVIWIGNDKPEYMVNDSHWYDMWDKGVVEDGYVNLWCNVSDRTVPPGDGCAENSGITYKRDSTPSRVRSSSVTCINYANSPVRLDPEMFSTPKKKFKCITSPDLVRRSPRLLKKSVDAVTMINGSKKRLFENVDEYVNVDDDDYDNVVFSAETRQAELEYENIQLVNDAEDACHPIDDPRSPVSDTEEMGIGVYCEFVNNYFEDHQWVDTLHPQHYMNAVTEVQASGVEQEGEKEDPKGKAIVPYDTEGNMDYNSDDHSSSSESDGEGVTEVQGPNECGNEPTHQKLHPWYNQFEQVHGEDVDADGNGELFPDADGNTLLMVDVDTIFLGMQFMDKDDFKKHLRGYYAIKKRFQYKLKPNDNERIKVICRFNKSQDCKFFIWASVKPGEPTKKVTFSATQ</sequence>